<name>A0ABR3U973_9PLEO</name>
<evidence type="ECO:0000256" key="1">
    <source>
        <dbReference type="ARBA" id="ARBA00004141"/>
    </source>
</evidence>
<feature type="transmembrane region" description="Helical" evidence="6">
    <location>
        <begin position="50"/>
        <end position="71"/>
    </location>
</feature>
<feature type="transmembrane region" description="Helical" evidence="6">
    <location>
        <begin position="17"/>
        <end position="38"/>
    </location>
</feature>
<evidence type="ECO:0000256" key="5">
    <source>
        <dbReference type="ARBA" id="ARBA00038359"/>
    </source>
</evidence>
<dbReference type="RefSeq" id="XP_069303448.1">
    <property type="nucleotide sequence ID" value="XM_069455558.1"/>
</dbReference>
<organism evidence="8 9">
    <name type="scientific">Alternaria dauci</name>
    <dbReference type="NCBI Taxonomy" id="48095"/>
    <lineage>
        <taxon>Eukaryota</taxon>
        <taxon>Fungi</taxon>
        <taxon>Dikarya</taxon>
        <taxon>Ascomycota</taxon>
        <taxon>Pezizomycotina</taxon>
        <taxon>Dothideomycetes</taxon>
        <taxon>Pleosporomycetidae</taxon>
        <taxon>Pleosporales</taxon>
        <taxon>Pleosporineae</taxon>
        <taxon>Pleosporaceae</taxon>
        <taxon>Alternaria</taxon>
        <taxon>Alternaria sect. Porri</taxon>
    </lineage>
</organism>
<feature type="transmembrane region" description="Helical" evidence="6">
    <location>
        <begin position="107"/>
        <end position="129"/>
    </location>
</feature>
<evidence type="ECO:0000313" key="9">
    <source>
        <dbReference type="Proteomes" id="UP001578633"/>
    </source>
</evidence>
<reference evidence="8 9" key="1">
    <citation type="submission" date="2024-09" db="EMBL/GenBank/DDBJ databases">
        <title>T2T genomes of carrot and Alternaria dauci and their utility for understanding host-pathogen interaction during carrot leaf blight disease.</title>
        <authorList>
            <person name="Liu W."/>
            <person name="Xu S."/>
            <person name="Ou C."/>
            <person name="Liu X."/>
            <person name="Zhuang F."/>
            <person name="Deng X.W."/>
        </authorList>
    </citation>
    <scope>NUCLEOTIDE SEQUENCE [LARGE SCALE GENOMIC DNA]</scope>
    <source>
        <strain evidence="8 9">A2016</strain>
    </source>
</reference>
<evidence type="ECO:0000256" key="4">
    <source>
        <dbReference type="ARBA" id="ARBA00023136"/>
    </source>
</evidence>
<dbReference type="GeneID" id="96089693"/>
<evidence type="ECO:0000256" key="3">
    <source>
        <dbReference type="ARBA" id="ARBA00022989"/>
    </source>
</evidence>
<evidence type="ECO:0000256" key="2">
    <source>
        <dbReference type="ARBA" id="ARBA00022692"/>
    </source>
</evidence>
<keyword evidence="3 6" id="KW-1133">Transmembrane helix</keyword>
<dbReference type="PANTHER" id="PTHR33048:SF123">
    <property type="entry name" value="INTEGRAL MEMBRANE PROTEIN"/>
    <property type="match status" value="1"/>
</dbReference>
<feature type="transmembrane region" description="Helical" evidence="6">
    <location>
        <begin position="225"/>
        <end position="249"/>
    </location>
</feature>
<comment type="caution">
    <text evidence="8">The sequence shown here is derived from an EMBL/GenBank/DDBJ whole genome shotgun (WGS) entry which is preliminary data.</text>
</comment>
<dbReference type="Pfam" id="PF20684">
    <property type="entry name" value="Fung_rhodopsin"/>
    <property type="match status" value="1"/>
</dbReference>
<dbReference type="InterPro" id="IPR052337">
    <property type="entry name" value="SAT4-like"/>
</dbReference>
<feature type="domain" description="Rhodopsin" evidence="7">
    <location>
        <begin position="34"/>
        <end position="291"/>
    </location>
</feature>
<keyword evidence="4 6" id="KW-0472">Membrane</keyword>
<evidence type="ECO:0000259" key="7">
    <source>
        <dbReference type="Pfam" id="PF20684"/>
    </source>
</evidence>
<dbReference type="PANTHER" id="PTHR33048">
    <property type="entry name" value="PTH11-LIKE INTEGRAL MEMBRANE PROTEIN (AFU_ORTHOLOGUE AFUA_5G11245)"/>
    <property type="match status" value="1"/>
</dbReference>
<accession>A0ABR3U973</accession>
<comment type="subcellular location">
    <subcellularLocation>
        <location evidence="1">Membrane</location>
        <topology evidence="1">Multi-pass membrane protein</topology>
    </subcellularLocation>
</comment>
<sequence length="405" mass="45907">MDVFKAFFLLEDLRPRILITVFTLASLSTIVLVIRFCTRKCIVGKVSMSDYMMACALLLTWGLCACNYYQLSFGSGTKRTPQVPPTATQEEADAFWNYWLFGSAISWYAYHIGYLSIMCFIKLSILFFYIPFATQRTFRRLVITSIVIVIIISIYCILIVAFQCPRDPSYAVSPAILSGWGVGDCFDLRVVLYWQAGWSLGSDLVVLLLPMPVLLSLRMRRGKRLFIIAIFSVSLFVPIASAIRLWSLYLWANSGDRSRYYGGYIIFWSQVEINTAIICASAPSVQPLFKRMFKKMSCGQPSRGPSYYYGGRTSLPGLTATGMAMNLRRDSIDILETPTRAYSSSRGHVDDQYYDETSIFHSAEEEEIRARIRALSYPPTTYSRPTSPSSIFSLPLQRHNDLRGA</sequence>
<evidence type="ECO:0000256" key="6">
    <source>
        <dbReference type="SAM" id="Phobius"/>
    </source>
</evidence>
<feature type="transmembrane region" description="Helical" evidence="6">
    <location>
        <begin position="261"/>
        <end position="285"/>
    </location>
</feature>
<gene>
    <name evidence="8" type="ORF">ACET3X_009371</name>
</gene>
<protein>
    <recommendedName>
        <fullName evidence="7">Rhodopsin domain-containing protein</fullName>
    </recommendedName>
</protein>
<comment type="similarity">
    <text evidence="5">Belongs to the SAT4 family.</text>
</comment>
<evidence type="ECO:0000313" key="8">
    <source>
        <dbReference type="EMBL" id="KAL1792864.1"/>
    </source>
</evidence>
<feature type="transmembrane region" description="Helical" evidence="6">
    <location>
        <begin position="141"/>
        <end position="162"/>
    </location>
</feature>
<keyword evidence="9" id="KW-1185">Reference proteome</keyword>
<dbReference type="EMBL" id="JBHGVX010000009">
    <property type="protein sequence ID" value="KAL1792864.1"/>
    <property type="molecule type" value="Genomic_DNA"/>
</dbReference>
<proteinExistence type="inferred from homology"/>
<keyword evidence="2 6" id="KW-0812">Transmembrane</keyword>
<dbReference type="InterPro" id="IPR049326">
    <property type="entry name" value="Rhodopsin_dom_fungi"/>
</dbReference>
<dbReference type="Proteomes" id="UP001578633">
    <property type="component" value="Chromosome 9"/>
</dbReference>
<feature type="transmembrane region" description="Helical" evidence="6">
    <location>
        <begin position="192"/>
        <end position="213"/>
    </location>
</feature>